<evidence type="ECO:0000256" key="2">
    <source>
        <dbReference type="ARBA" id="ARBA00023015"/>
    </source>
</evidence>
<dbReference type="Gene3D" id="3.40.190.10">
    <property type="entry name" value="Periplasmic binding protein-like II"/>
    <property type="match status" value="2"/>
</dbReference>
<evidence type="ECO:0000256" key="4">
    <source>
        <dbReference type="ARBA" id="ARBA00023163"/>
    </source>
</evidence>
<dbReference type="InterPro" id="IPR050389">
    <property type="entry name" value="LysR-type_TF"/>
</dbReference>
<name>A0ABY3WAU3_9MICC</name>
<dbReference type="Proteomes" id="UP000829069">
    <property type="component" value="Chromosome"/>
</dbReference>
<keyword evidence="7" id="KW-1185">Reference proteome</keyword>
<dbReference type="InterPro" id="IPR005119">
    <property type="entry name" value="LysR_subst-bd"/>
</dbReference>
<keyword evidence="4" id="KW-0804">Transcription</keyword>
<reference evidence="6 7" key="1">
    <citation type="submission" date="2022-03" db="EMBL/GenBank/DDBJ databases">
        <title>Isotopic signatures of nitrous oxide derived from detoxification processes.</title>
        <authorList>
            <person name="Behrendt U."/>
            <person name="Buchen C."/>
            <person name="Well R."/>
            <person name="Ulrich A."/>
            <person name="Rohe L."/>
            <person name="Kolb S."/>
            <person name="Schloter M."/>
            <person name="Horn M.A."/>
            <person name="Augustin J."/>
        </authorList>
    </citation>
    <scope>NUCLEOTIDE SEQUENCE [LARGE SCALE GENOMIC DNA]</scope>
    <source>
        <strain evidence="6 7">S4-C24</strain>
    </source>
</reference>
<dbReference type="InterPro" id="IPR036388">
    <property type="entry name" value="WH-like_DNA-bd_sf"/>
</dbReference>
<dbReference type="Pfam" id="PF03466">
    <property type="entry name" value="LysR_substrate"/>
    <property type="match status" value="1"/>
</dbReference>
<dbReference type="InterPro" id="IPR036390">
    <property type="entry name" value="WH_DNA-bd_sf"/>
</dbReference>
<evidence type="ECO:0000259" key="5">
    <source>
        <dbReference type="PROSITE" id="PS50931"/>
    </source>
</evidence>
<dbReference type="PANTHER" id="PTHR30118">
    <property type="entry name" value="HTH-TYPE TRANSCRIPTIONAL REGULATOR LEUO-RELATED"/>
    <property type="match status" value="1"/>
</dbReference>
<gene>
    <name evidence="6" type="ORF">MNQ99_17560</name>
</gene>
<dbReference type="Gene3D" id="1.10.10.10">
    <property type="entry name" value="Winged helix-like DNA-binding domain superfamily/Winged helix DNA-binding domain"/>
    <property type="match status" value="1"/>
</dbReference>
<dbReference type="PANTHER" id="PTHR30118:SF15">
    <property type="entry name" value="TRANSCRIPTIONAL REGULATORY PROTEIN"/>
    <property type="match status" value="1"/>
</dbReference>
<evidence type="ECO:0000313" key="7">
    <source>
        <dbReference type="Proteomes" id="UP000829069"/>
    </source>
</evidence>
<evidence type="ECO:0000256" key="3">
    <source>
        <dbReference type="ARBA" id="ARBA00023125"/>
    </source>
</evidence>
<evidence type="ECO:0000313" key="6">
    <source>
        <dbReference type="EMBL" id="UNK45698.1"/>
    </source>
</evidence>
<protein>
    <submittedName>
        <fullName evidence="6">LysR family transcriptional regulator</fullName>
    </submittedName>
</protein>
<dbReference type="EMBL" id="CP093326">
    <property type="protein sequence ID" value="UNK45698.1"/>
    <property type="molecule type" value="Genomic_DNA"/>
</dbReference>
<dbReference type="Pfam" id="PF00126">
    <property type="entry name" value="HTH_1"/>
    <property type="match status" value="1"/>
</dbReference>
<sequence length="315" mass="34871">MSERDESQSSERSPRARLDLNLLEPLGVFLEERSVSMAAVRLRVSQPTASNLLAKLRRHFNDPLLVRQGNAYTLSSLALHLKEDLPSALQAVERITTAQMAFDPLSSSREFHILGTDYATARVGAPLLRLLATSAPNIRIRFDHVLAAHVDGAPDSLRDVDGMFLPHGYLAQQPHLDVLTDEWACVVADGSPEEPTPQQLLESPWIMTVSGRGAFTPAARQLQIAGIDPAVTTITPNFFVIPALLEGSNKVALMPRLLAEKVVHITETLRIVPPPIPLSPISEAFWWHPDKEHEPAHRWLRQQMSRACEPLLASD</sequence>
<keyword evidence="3" id="KW-0238">DNA-binding</keyword>
<keyword evidence="2" id="KW-0805">Transcription regulation</keyword>
<evidence type="ECO:0000256" key="1">
    <source>
        <dbReference type="ARBA" id="ARBA00009437"/>
    </source>
</evidence>
<dbReference type="SUPFAM" id="SSF53850">
    <property type="entry name" value="Periplasmic binding protein-like II"/>
    <property type="match status" value="1"/>
</dbReference>
<proteinExistence type="inferred from homology"/>
<dbReference type="PROSITE" id="PS50931">
    <property type="entry name" value="HTH_LYSR"/>
    <property type="match status" value="1"/>
</dbReference>
<comment type="similarity">
    <text evidence="1">Belongs to the LysR transcriptional regulatory family.</text>
</comment>
<accession>A0ABY3WAU3</accession>
<organism evidence="6 7">
    <name type="scientific">Arthrobacter sulfonylureivorans</name>
    <dbReference type="NCBI Taxonomy" id="2486855"/>
    <lineage>
        <taxon>Bacteria</taxon>
        <taxon>Bacillati</taxon>
        <taxon>Actinomycetota</taxon>
        <taxon>Actinomycetes</taxon>
        <taxon>Micrococcales</taxon>
        <taxon>Micrococcaceae</taxon>
        <taxon>Arthrobacter</taxon>
    </lineage>
</organism>
<dbReference type="InterPro" id="IPR000847">
    <property type="entry name" value="LysR_HTH_N"/>
</dbReference>
<dbReference type="RefSeq" id="WP_241913889.1">
    <property type="nucleotide sequence ID" value="NZ_CP093326.1"/>
</dbReference>
<dbReference type="SUPFAM" id="SSF46785">
    <property type="entry name" value="Winged helix' DNA-binding domain"/>
    <property type="match status" value="1"/>
</dbReference>
<feature type="domain" description="HTH lysR-type" evidence="5">
    <location>
        <begin position="18"/>
        <end position="75"/>
    </location>
</feature>